<name>A0A0F2LUQ3_SPOSC</name>
<gene>
    <name evidence="2" type="ORF">SPSK_01266</name>
</gene>
<feature type="region of interest" description="Disordered" evidence="1">
    <location>
        <begin position="199"/>
        <end position="219"/>
    </location>
</feature>
<feature type="region of interest" description="Disordered" evidence="1">
    <location>
        <begin position="120"/>
        <end position="152"/>
    </location>
</feature>
<comment type="caution">
    <text evidence="2">The sequence shown here is derived from an EMBL/GenBank/DDBJ whole genome shotgun (WGS) entry which is preliminary data.</text>
</comment>
<dbReference type="RefSeq" id="XP_016583879.1">
    <property type="nucleotide sequence ID" value="XM_016728196.1"/>
</dbReference>
<dbReference type="OrthoDB" id="5411041at2759"/>
<evidence type="ECO:0008006" key="4">
    <source>
        <dbReference type="Google" id="ProtNLM"/>
    </source>
</evidence>
<dbReference type="AlphaFoldDB" id="A0A0F2LUQ3"/>
<sequence length="219" mass="23887">MSKSSPPPSAELPAAPTDPFTLRHSTSPQAVKYHGTPPIQHAITVAAAILAPIGMALPPRRFGPRNLLLAAGTFFASSQLVYDYTGQSIYQRFQRRANQFSAFQTQDLPPAALQRQAAMRAERERRRQIVEGPSGPEATDGTAADPPNAGKLHSLWMGNEKEDWIKERARREQETLESGGGYWDLIMNQIGEVAADLMGRGKKTQENATAPPKAENAGK</sequence>
<evidence type="ECO:0000313" key="2">
    <source>
        <dbReference type="EMBL" id="KJR81203.1"/>
    </source>
</evidence>
<evidence type="ECO:0000313" key="3">
    <source>
        <dbReference type="Proteomes" id="UP000033710"/>
    </source>
</evidence>
<dbReference type="VEuPathDB" id="FungiDB:SPSK_01266"/>
<protein>
    <recommendedName>
        <fullName evidence="4">Rhomboid family membrane protein</fullName>
    </recommendedName>
</protein>
<dbReference type="Proteomes" id="UP000033710">
    <property type="component" value="Unassembled WGS sequence"/>
</dbReference>
<feature type="region of interest" description="Disordered" evidence="1">
    <location>
        <begin position="1"/>
        <end position="24"/>
    </location>
</feature>
<organism evidence="2 3">
    <name type="scientific">Sporothrix schenckii 1099-18</name>
    <dbReference type="NCBI Taxonomy" id="1397361"/>
    <lineage>
        <taxon>Eukaryota</taxon>
        <taxon>Fungi</taxon>
        <taxon>Dikarya</taxon>
        <taxon>Ascomycota</taxon>
        <taxon>Pezizomycotina</taxon>
        <taxon>Sordariomycetes</taxon>
        <taxon>Sordariomycetidae</taxon>
        <taxon>Ophiostomatales</taxon>
        <taxon>Ophiostomataceae</taxon>
        <taxon>Sporothrix</taxon>
    </lineage>
</organism>
<accession>A0A0F2LUQ3</accession>
<reference evidence="2 3" key="1">
    <citation type="journal article" date="2014" name="BMC Genomics">
        <title>Comparative genomics of the major fungal agents of human and animal Sporotrichosis: Sporothrix schenckii and Sporothrix brasiliensis.</title>
        <authorList>
            <person name="Teixeira M.M."/>
            <person name="de Almeida L.G."/>
            <person name="Kubitschek-Barreira P."/>
            <person name="Alves F.L."/>
            <person name="Kioshima E.S."/>
            <person name="Abadio A.K."/>
            <person name="Fernandes L."/>
            <person name="Derengowski L.S."/>
            <person name="Ferreira K.S."/>
            <person name="Souza R.C."/>
            <person name="Ruiz J.C."/>
            <person name="de Andrade N.C."/>
            <person name="Paes H.C."/>
            <person name="Nicola A.M."/>
            <person name="Albuquerque P."/>
            <person name="Gerber A.L."/>
            <person name="Martins V.P."/>
            <person name="Peconick L.D."/>
            <person name="Neto A.V."/>
            <person name="Chaucanez C.B."/>
            <person name="Silva P.A."/>
            <person name="Cunha O.L."/>
            <person name="de Oliveira F.F."/>
            <person name="dos Santos T.C."/>
            <person name="Barros A.L."/>
            <person name="Soares M.A."/>
            <person name="de Oliveira L.M."/>
            <person name="Marini M.M."/>
            <person name="Villalobos-Duno H."/>
            <person name="Cunha M.M."/>
            <person name="de Hoog S."/>
            <person name="da Silveira J.F."/>
            <person name="Henrissat B."/>
            <person name="Nino-Vega G.A."/>
            <person name="Cisalpino P.S."/>
            <person name="Mora-Montes H.M."/>
            <person name="Almeida S.R."/>
            <person name="Stajich J.E."/>
            <person name="Lopes-Bezerra L.M."/>
            <person name="Vasconcelos A.T."/>
            <person name="Felipe M.S."/>
        </authorList>
    </citation>
    <scope>NUCLEOTIDE SEQUENCE [LARGE SCALE GENOMIC DNA]</scope>
    <source>
        <strain evidence="2 3">1099-18</strain>
    </source>
</reference>
<feature type="compositionally biased region" description="Basic and acidic residues" evidence="1">
    <location>
        <begin position="120"/>
        <end position="129"/>
    </location>
</feature>
<dbReference type="GeneID" id="27663473"/>
<proteinExistence type="predicted"/>
<evidence type="ECO:0000256" key="1">
    <source>
        <dbReference type="SAM" id="MobiDB-lite"/>
    </source>
</evidence>
<dbReference type="EMBL" id="AXCR01000011">
    <property type="protein sequence ID" value="KJR81203.1"/>
    <property type="molecule type" value="Genomic_DNA"/>
</dbReference>
<feature type="compositionally biased region" description="Pro residues" evidence="1">
    <location>
        <begin position="1"/>
        <end position="10"/>
    </location>
</feature>
<reference evidence="2 3" key="2">
    <citation type="journal article" date="2015" name="Eukaryot. Cell">
        <title>Asexual propagation of a virulent clone complex in a human and feline outbreak of sporotrichosis.</title>
        <authorList>
            <person name="Teixeira Mde M."/>
            <person name="Rodrigues A.M."/>
            <person name="Tsui C.K."/>
            <person name="de Almeida L.G."/>
            <person name="Van Diepeningen A.D."/>
            <person name="van den Ende B.G."/>
            <person name="Fernandes G.F."/>
            <person name="Kano R."/>
            <person name="Hamelin R.C."/>
            <person name="Lopes-Bezerra L.M."/>
            <person name="Vasconcelos A.T."/>
            <person name="de Hoog S."/>
            <person name="de Camargo Z.P."/>
            <person name="Felipe M.S."/>
        </authorList>
    </citation>
    <scope>NUCLEOTIDE SEQUENCE [LARGE SCALE GENOMIC DNA]</scope>
    <source>
        <strain evidence="2 3">1099-18</strain>
    </source>
</reference>
<dbReference type="KEGG" id="ssck:SPSK_01266"/>